<organism evidence="2 3">
    <name type="scientific">Streptomyces mutomycini</name>
    <dbReference type="NCBI Taxonomy" id="284036"/>
    <lineage>
        <taxon>Bacteria</taxon>
        <taxon>Bacillati</taxon>
        <taxon>Actinomycetota</taxon>
        <taxon>Actinomycetes</taxon>
        <taxon>Kitasatosporales</taxon>
        <taxon>Streptomycetaceae</taxon>
        <taxon>Streptomyces</taxon>
    </lineage>
</organism>
<proteinExistence type="predicted"/>
<feature type="compositionally biased region" description="Basic and acidic residues" evidence="1">
    <location>
        <begin position="62"/>
        <end position="80"/>
    </location>
</feature>
<accession>A0ABW0BD12</accession>
<dbReference type="Proteomes" id="UP001596208">
    <property type="component" value="Unassembled WGS sequence"/>
</dbReference>
<feature type="region of interest" description="Disordered" evidence="1">
    <location>
        <begin position="1"/>
        <end position="80"/>
    </location>
</feature>
<sequence>MKTFLRRHAADADHGHQDGHEGRTGPRRLAAARAHTPRTWSGDHVSGPPEGSLPSSLSGTAERVHVARDRRRDRTCPCAK</sequence>
<gene>
    <name evidence="2" type="ORF">ACFPRK_30450</name>
</gene>
<name>A0ABW0BD12_9ACTN</name>
<comment type="caution">
    <text evidence="2">The sequence shown here is derived from an EMBL/GenBank/DDBJ whole genome shotgun (WGS) entry which is preliminary data.</text>
</comment>
<feature type="compositionally biased region" description="Basic and acidic residues" evidence="1">
    <location>
        <begin position="8"/>
        <end position="24"/>
    </location>
</feature>
<evidence type="ECO:0000256" key="1">
    <source>
        <dbReference type="SAM" id="MobiDB-lite"/>
    </source>
</evidence>
<evidence type="ECO:0000313" key="2">
    <source>
        <dbReference type="EMBL" id="MFC5174878.1"/>
    </source>
</evidence>
<keyword evidence="3" id="KW-1185">Reference proteome</keyword>
<reference evidence="3" key="1">
    <citation type="journal article" date="2019" name="Int. J. Syst. Evol. Microbiol.">
        <title>The Global Catalogue of Microorganisms (GCM) 10K type strain sequencing project: providing services to taxonomists for standard genome sequencing and annotation.</title>
        <authorList>
            <consortium name="The Broad Institute Genomics Platform"/>
            <consortium name="The Broad Institute Genome Sequencing Center for Infectious Disease"/>
            <person name="Wu L."/>
            <person name="Ma J."/>
        </authorList>
    </citation>
    <scope>NUCLEOTIDE SEQUENCE [LARGE SCALE GENOMIC DNA]</scope>
    <source>
        <strain evidence="3">CGMCC 4.1721</strain>
    </source>
</reference>
<protein>
    <submittedName>
        <fullName evidence="2">Uncharacterized protein</fullName>
    </submittedName>
</protein>
<feature type="compositionally biased region" description="Low complexity" evidence="1">
    <location>
        <begin position="46"/>
        <end position="59"/>
    </location>
</feature>
<dbReference type="RefSeq" id="WP_065847268.1">
    <property type="nucleotide sequence ID" value="NZ_JBHSKI010000020.1"/>
</dbReference>
<dbReference type="EMBL" id="JBHSKI010000020">
    <property type="protein sequence ID" value="MFC5174878.1"/>
    <property type="molecule type" value="Genomic_DNA"/>
</dbReference>
<evidence type="ECO:0000313" key="3">
    <source>
        <dbReference type="Proteomes" id="UP001596208"/>
    </source>
</evidence>